<dbReference type="FunFam" id="3.20.20.450:FF:000001">
    <property type="entry name" value="Cyclic di-GMP phosphodiesterase yahA"/>
    <property type="match status" value="1"/>
</dbReference>
<dbReference type="NCBIfam" id="TIGR00229">
    <property type="entry name" value="sensory_box"/>
    <property type="match status" value="1"/>
</dbReference>
<feature type="domain" description="PAC" evidence="4">
    <location>
        <begin position="109"/>
        <end position="163"/>
    </location>
</feature>
<evidence type="ECO:0000256" key="1">
    <source>
        <dbReference type="ARBA" id="ARBA00051114"/>
    </source>
</evidence>
<dbReference type="InterPro" id="IPR052155">
    <property type="entry name" value="Biofilm_reg_signaling"/>
</dbReference>
<evidence type="ECO:0000259" key="3">
    <source>
        <dbReference type="PROSITE" id="PS50112"/>
    </source>
</evidence>
<dbReference type="FunFam" id="3.30.70.270:FF:000001">
    <property type="entry name" value="Diguanylate cyclase domain protein"/>
    <property type="match status" value="1"/>
</dbReference>
<keyword evidence="8" id="KW-1185">Reference proteome</keyword>
<reference evidence="7 8" key="1">
    <citation type="submission" date="2019-11" db="EMBL/GenBank/DDBJ databases">
        <title>Novel species isolated from a subtropical stream in China.</title>
        <authorList>
            <person name="Lu H."/>
        </authorList>
    </citation>
    <scope>NUCLEOTIDE SEQUENCE [LARGE SCALE GENOMIC DNA]</scope>
    <source>
        <strain evidence="7 8">FT92W</strain>
    </source>
</reference>
<evidence type="ECO:0000313" key="8">
    <source>
        <dbReference type="Proteomes" id="UP000446768"/>
    </source>
</evidence>
<dbReference type="NCBIfam" id="TIGR00254">
    <property type="entry name" value="GGDEF"/>
    <property type="match status" value="1"/>
</dbReference>
<accession>A0A7X2LTK8</accession>
<dbReference type="InterPro" id="IPR029787">
    <property type="entry name" value="Nucleotide_cyclase"/>
</dbReference>
<feature type="domain" description="EAL" evidence="5">
    <location>
        <begin position="351"/>
        <end position="605"/>
    </location>
</feature>
<comment type="caution">
    <text evidence="7">The sequence shown here is derived from an EMBL/GenBank/DDBJ whole genome shotgun (WGS) entry which is preliminary data.</text>
</comment>
<dbReference type="SUPFAM" id="SSF55073">
    <property type="entry name" value="Nucleotide cyclase"/>
    <property type="match status" value="1"/>
</dbReference>
<dbReference type="Gene3D" id="3.30.450.20">
    <property type="entry name" value="PAS domain"/>
    <property type="match status" value="1"/>
</dbReference>
<dbReference type="InterPro" id="IPR035919">
    <property type="entry name" value="EAL_sf"/>
</dbReference>
<dbReference type="SUPFAM" id="SSF141868">
    <property type="entry name" value="EAL domain-like"/>
    <property type="match status" value="1"/>
</dbReference>
<dbReference type="AlphaFoldDB" id="A0A7X2LTK8"/>
<dbReference type="CDD" id="cd01949">
    <property type="entry name" value="GGDEF"/>
    <property type="match status" value="1"/>
</dbReference>
<dbReference type="GO" id="GO:0071732">
    <property type="term" value="P:cellular response to nitric oxide"/>
    <property type="evidence" value="ECO:0007669"/>
    <property type="project" value="UniProtKB-ARBA"/>
</dbReference>
<dbReference type="SMART" id="SM00091">
    <property type="entry name" value="PAS"/>
    <property type="match status" value="1"/>
</dbReference>
<evidence type="ECO:0000259" key="6">
    <source>
        <dbReference type="PROSITE" id="PS50887"/>
    </source>
</evidence>
<comment type="catalytic activity">
    <reaction evidence="1">
        <text>3',3'-c-di-GMP + H2O = 5'-phosphoguanylyl(3'-&gt;5')guanosine + H(+)</text>
        <dbReference type="Rhea" id="RHEA:24902"/>
        <dbReference type="ChEBI" id="CHEBI:15377"/>
        <dbReference type="ChEBI" id="CHEBI:15378"/>
        <dbReference type="ChEBI" id="CHEBI:58754"/>
        <dbReference type="ChEBI" id="CHEBI:58805"/>
        <dbReference type="EC" id="3.1.4.52"/>
    </reaction>
    <physiologicalReaction direction="left-to-right" evidence="1">
        <dbReference type="Rhea" id="RHEA:24903"/>
    </physiologicalReaction>
</comment>
<dbReference type="PANTHER" id="PTHR44757:SF2">
    <property type="entry name" value="BIOFILM ARCHITECTURE MAINTENANCE PROTEIN MBAA"/>
    <property type="match status" value="1"/>
</dbReference>
<name>A0A7X2LTK8_9BURK</name>
<dbReference type="Proteomes" id="UP000446768">
    <property type="component" value="Unassembled WGS sequence"/>
</dbReference>
<dbReference type="GO" id="GO:0071111">
    <property type="term" value="F:cyclic-guanylate-specific phosphodiesterase activity"/>
    <property type="evidence" value="ECO:0007669"/>
    <property type="project" value="UniProtKB-EC"/>
</dbReference>
<dbReference type="PANTHER" id="PTHR44757">
    <property type="entry name" value="DIGUANYLATE CYCLASE DGCP"/>
    <property type="match status" value="1"/>
</dbReference>
<dbReference type="Gene3D" id="3.20.20.450">
    <property type="entry name" value="EAL domain"/>
    <property type="match status" value="1"/>
</dbReference>
<evidence type="ECO:0000259" key="4">
    <source>
        <dbReference type="PROSITE" id="PS50113"/>
    </source>
</evidence>
<dbReference type="InterPro" id="IPR001633">
    <property type="entry name" value="EAL_dom"/>
</dbReference>
<dbReference type="CDD" id="cd00130">
    <property type="entry name" value="PAS"/>
    <property type="match status" value="1"/>
</dbReference>
<sequence length="608" mass="67434">MTARHAGPYPLPTIRQTHWWISMAYKAIPGTAPVTGVEAEHIFRSLADNSAVGVYIAANARFRFVNPRMAQMFGYDRDEMMSSVGVFDIVPDEARSLVEHHRQRRLSGEATEVRYERQARRKDGTLFDIEVFGSRMTLRGQAATIGVILDVTERKRIERAAQHADAASRAYARQLEYNATHDALTGLANRTLLADRLNGAIAGARRNGRMVAVLLHDLDNFKVINDSLGHVAGDLLLASVARRMREAVRTSDTVARLGGDEFVIVMPDVARQEDAAAVAEKVLHLMTQPFYIASQKVYVRTSIGISLYPRDGADPQTLLKNVDLAMYRAKQAGRGRLSFFTEEMNAANRARQRMEVELHHALERGEFQLHYQPKQDAGCGAITGAEALLRWNHPRRGMVSPAEFIPLAEETGLITMIGAWVLREACAQNRRWQLAGLPELAVAVNLSACQLQRDELLPLVRSVLDETGLAPHFLELEITETAIMKDADLAVPLLEELKGIGVGLSLDDFGTGYSSLNYLRRFPLDCLKIDRSFVSEIDAGGSEGAIITAMIAMARGLRLRVIAEGVETPEQTAFLRNQQCHELQGYHIARPMPADALEALLRRERAAA</sequence>
<dbReference type="InterPro" id="IPR000014">
    <property type="entry name" value="PAS"/>
</dbReference>
<dbReference type="Pfam" id="PF00563">
    <property type="entry name" value="EAL"/>
    <property type="match status" value="1"/>
</dbReference>
<keyword evidence="2" id="KW-0175">Coiled coil</keyword>
<dbReference type="PROSITE" id="PS50883">
    <property type="entry name" value="EAL"/>
    <property type="match status" value="1"/>
</dbReference>
<organism evidence="7 8">
    <name type="scientific">Pseudoduganella rivuli</name>
    <dbReference type="NCBI Taxonomy" id="2666085"/>
    <lineage>
        <taxon>Bacteria</taxon>
        <taxon>Pseudomonadati</taxon>
        <taxon>Pseudomonadota</taxon>
        <taxon>Betaproteobacteria</taxon>
        <taxon>Burkholderiales</taxon>
        <taxon>Oxalobacteraceae</taxon>
        <taxon>Telluria group</taxon>
        <taxon>Pseudoduganella</taxon>
    </lineage>
</organism>
<dbReference type="PROSITE" id="PS50113">
    <property type="entry name" value="PAC"/>
    <property type="match status" value="1"/>
</dbReference>
<dbReference type="Pfam" id="PF13188">
    <property type="entry name" value="PAS_8"/>
    <property type="match status" value="1"/>
</dbReference>
<dbReference type="CDD" id="cd01948">
    <property type="entry name" value="EAL"/>
    <property type="match status" value="1"/>
</dbReference>
<dbReference type="PROSITE" id="PS50112">
    <property type="entry name" value="PAS"/>
    <property type="match status" value="1"/>
</dbReference>
<feature type="coiled-coil region" evidence="2">
    <location>
        <begin position="337"/>
        <end position="364"/>
    </location>
</feature>
<dbReference type="EMBL" id="WKJJ01000015">
    <property type="protein sequence ID" value="MRV74655.1"/>
    <property type="molecule type" value="Genomic_DNA"/>
</dbReference>
<feature type="domain" description="PAS" evidence="3">
    <location>
        <begin position="58"/>
        <end position="109"/>
    </location>
</feature>
<dbReference type="InterPro" id="IPR043128">
    <property type="entry name" value="Rev_trsase/Diguanyl_cyclase"/>
</dbReference>
<dbReference type="InterPro" id="IPR035965">
    <property type="entry name" value="PAS-like_dom_sf"/>
</dbReference>
<dbReference type="PROSITE" id="PS50887">
    <property type="entry name" value="GGDEF"/>
    <property type="match status" value="1"/>
</dbReference>
<dbReference type="InterPro" id="IPR000160">
    <property type="entry name" value="GGDEF_dom"/>
</dbReference>
<evidence type="ECO:0000313" key="7">
    <source>
        <dbReference type="EMBL" id="MRV74655.1"/>
    </source>
</evidence>
<dbReference type="Gene3D" id="3.30.70.270">
    <property type="match status" value="1"/>
</dbReference>
<gene>
    <name evidence="7" type="ORF">GJ700_23370</name>
</gene>
<protein>
    <submittedName>
        <fullName evidence="7">EAL domain-containing protein</fullName>
    </submittedName>
</protein>
<evidence type="ECO:0000259" key="5">
    <source>
        <dbReference type="PROSITE" id="PS50883"/>
    </source>
</evidence>
<proteinExistence type="predicted"/>
<dbReference type="Pfam" id="PF00990">
    <property type="entry name" value="GGDEF"/>
    <property type="match status" value="1"/>
</dbReference>
<dbReference type="SMART" id="SM00052">
    <property type="entry name" value="EAL"/>
    <property type="match status" value="1"/>
</dbReference>
<evidence type="ECO:0000256" key="2">
    <source>
        <dbReference type="SAM" id="Coils"/>
    </source>
</evidence>
<dbReference type="InterPro" id="IPR000700">
    <property type="entry name" value="PAS-assoc_C"/>
</dbReference>
<feature type="domain" description="GGDEF" evidence="6">
    <location>
        <begin position="209"/>
        <end position="342"/>
    </location>
</feature>
<dbReference type="SMART" id="SM00267">
    <property type="entry name" value="GGDEF"/>
    <property type="match status" value="1"/>
</dbReference>
<dbReference type="SUPFAM" id="SSF55785">
    <property type="entry name" value="PYP-like sensor domain (PAS domain)"/>
    <property type="match status" value="1"/>
</dbReference>